<organism evidence="1 2">
    <name type="scientific">Phytophthora aleatoria</name>
    <dbReference type="NCBI Taxonomy" id="2496075"/>
    <lineage>
        <taxon>Eukaryota</taxon>
        <taxon>Sar</taxon>
        <taxon>Stramenopiles</taxon>
        <taxon>Oomycota</taxon>
        <taxon>Peronosporomycetes</taxon>
        <taxon>Peronosporales</taxon>
        <taxon>Peronosporaceae</taxon>
        <taxon>Phytophthora</taxon>
    </lineage>
</organism>
<reference evidence="1" key="1">
    <citation type="submission" date="2021-01" db="EMBL/GenBank/DDBJ databases">
        <title>Phytophthora aleatoria, a newly-described species from Pinus radiata is distinct from Phytophthora cactorum isolates based on comparative genomics.</title>
        <authorList>
            <person name="Mcdougal R."/>
            <person name="Panda P."/>
            <person name="Williams N."/>
            <person name="Studholme D.J."/>
        </authorList>
    </citation>
    <scope>NUCLEOTIDE SEQUENCE</scope>
    <source>
        <strain evidence="1">NZFS 4037</strain>
    </source>
</reference>
<name>A0A8J5M4F6_9STRA</name>
<dbReference type="Proteomes" id="UP000709295">
    <property type="component" value="Unassembled WGS sequence"/>
</dbReference>
<evidence type="ECO:0000313" key="2">
    <source>
        <dbReference type="Proteomes" id="UP000709295"/>
    </source>
</evidence>
<protein>
    <submittedName>
        <fullName evidence="1">Uncharacterized protein</fullName>
    </submittedName>
</protein>
<dbReference type="AlphaFoldDB" id="A0A8J5M4F6"/>
<gene>
    <name evidence="1" type="ORF">JG688_00008057</name>
</gene>
<accession>A0A8J5M4F6</accession>
<keyword evidence="2" id="KW-1185">Reference proteome</keyword>
<comment type="caution">
    <text evidence="1">The sequence shown here is derived from an EMBL/GenBank/DDBJ whole genome shotgun (WGS) entry which is preliminary data.</text>
</comment>
<dbReference type="EMBL" id="JAENGY010000411">
    <property type="protein sequence ID" value="KAG6963676.1"/>
    <property type="molecule type" value="Genomic_DNA"/>
</dbReference>
<sequence>MSVVVVLGSVLNLVSPIDERPLSLFQGSVSEWSDMRTCPAVLVYVAIIVYDTINCTQLRATWTNELLSSVSDTFTSLLMAKNTGSKRMGQGEIGSNVAISKRHGC</sequence>
<proteinExistence type="predicted"/>
<evidence type="ECO:0000313" key="1">
    <source>
        <dbReference type="EMBL" id="KAG6963676.1"/>
    </source>
</evidence>